<dbReference type="PROSITE" id="PS00889">
    <property type="entry name" value="CNMP_BINDING_2"/>
    <property type="match status" value="1"/>
</dbReference>
<dbReference type="EMBL" id="JBHRTO010000001">
    <property type="protein sequence ID" value="MFC3181970.1"/>
    <property type="molecule type" value="Genomic_DNA"/>
</dbReference>
<keyword evidence="7" id="KW-1071">Ligand-gated ion channel</keyword>
<gene>
    <name evidence="10" type="ORF">ACFOGH_13285</name>
</gene>
<evidence type="ECO:0000256" key="8">
    <source>
        <dbReference type="ARBA" id="ARBA00023303"/>
    </source>
</evidence>
<keyword evidence="5" id="KW-0406">Ion transport</keyword>
<sequence length="148" mass="15968">MLKQVPLFAGVSPAKLKLLAFTSERVSYRAGEILCRQGDAGDAAFVLLSGRADVIVDGPTGQIKVADIEENAIVGEIAILCDVARTATVKAATTVEALRISKDNFFKLMSDFPEMTIEVVRVLADRLSQTTIELSEARSRVAELSKRA</sequence>
<dbReference type="InterPro" id="IPR050866">
    <property type="entry name" value="CNG_cation_channel"/>
</dbReference>
<dbReference type="PRINTS" id="PR00103">
    <property type="entry name" value="CAMPKINASE"/>
</dbReference>
<evidence type="ECO:0000256" key="6">
    <source>
        <dbReference type="ARBA" id="ARBA00023136"/>
    </source>
</evidence>
<dbReference type="Pfam" id="PF00027">
    <property type="entry name" value="cNMP_binding"/>
    <property type="match status" value="1"/>
</dbReference>
<proteinExistence type="predicted"/>
<keyword evidence="11" id="KW-1185">Reference proteome</keyword>
<keyword evidence="2" id="KW-0813">Transport</keyword>
<reference evidence="11" key="1">
    <citation type="journal article" date="2019" name="Int. J. Syst. Evol. Microbiol.">
        <title>The Global Catalogue of Microorganisms (GCM) 10K type strain sequencing project: providing services to taxonomists for standard genome sequencing and annotation.</title>
        <authorList>
            <consortium name="The Broad Institute Genomics Platform"/>
            <consortium name="The Broad Institute Genome Sequencing Center for Infectious Disease"/>
            <person name="Wu L."/>
            <person name="Ma J."/>
        </authorList>
    </citation>
    <scope>NUCLEOTIDE SEQUENCE [LARGE SCALE GENOMIC DNA]</scope>
    <source>
        <strain evidence="11">KCTC 52039</strain>
    </source>
</reference>
<dbReference type="CDD" id="cd00038">
    <property type="entry name" value="CAP_ED"/>
    <property type="match status" value="1"/>
</dbReference>
<evidence type="ECO:0000256" key="2">
    <source>
        <dbReference type="ARBA" id="ARBA00022448"/>
    </source>
</evidence>
<keyword evidence="8" id="KW-0407">Ion channel</keyword>
<dbReference type="PANTHER" id="PTHR45638">
    <property type="entry name" value="CYCLIC NUCLEOTIDE-GATED CATION CHANNEL SUBUNIT A"/>
    <property type="match status" value="1"/>
</dbReference>
<accession>A0ABV7IZQ4</accession>
<name>A0ABV7IZQ4_9RHOB</name>
<feature type="domain" description="Cyclic nucleotide-binding" evidence="9">
    <location>
        <begin position="7"/>
        <end position="109"/>
    </location>
</feature>
<dbReference type="InterPro" id="IPR018488">
    <property type="entry name" value="cNMP-bd_CS"/>
</dbReference>
<dbReference type="InterPro" id="IPR014710">
    <property type="entry name" value="RmlC-like_jellyroll"/>
</dbReference>
<evidence type="ECO:0000256" key="7">
    <source>
        <dbReference type="ARBA" id="ARBA00023286"/>
    </source>
</evidence>
<protein>
    <submittedName>
        <fullName evidence="10">Cyclic nucleotide-binding domain-containing protein</fullName>
    </submittedName>
</protein>
<dbReference type="InterPro" id="IPR018490">
    <property type="entry name" value="cNMP-bd_dom_sf"/>
</dbReference>
<evidence type="ECO:0000256" key="3">
    <source>
        <dbReference type="ARBA" id="ARBA00022692"/>
    </source>
</evidence>
<evidence type="ECO:0000313" key="10">
    <source>
        <dbReference type="EMBL" id="MFC3181970.1"/>
    </source>
</evidence>
<dbReference type="RefSeq" id="WP_380073550.1">
    <property type="nucleotide sequence ID" value="NZ_JBHRTO010000001.1"/>
</dbReference>
<comment type="subcellular location">
    <subcellularLocation>
        <location evidence="1">Membrane</location>
        <topology evidence="1">Multi-pass membrane protein</topology>
    </subcellularLocation>
</comment>
<dbReference type="PANTHER" id="PTHR45638:SF11">
    <property type="entry name" value="CYCLIC NUCLEOTIDE-GATED CATION CHANNEL SUBUNIT A"/>
    <property type="match status" value="1"/>
</dbReference>
<dbReference type="Gene3D" id="2.60.120.10">
    <property type="entry name" value="Jelly Rolls"/>
    <property type="match status" value="1"/>
</dbReference>
<evidence type="ECO:0000256" key="5">
    <source>
        <dbReference type="ARBA" id="ARBA00023065"/>
    </source>
</evidence>
<dbReference type="SUPFAM" id="SSF51206">
    <property type="entry name" value="cAMP-binding domain-like"/>
    <property type="match status" value="1"/>
</dbReference>
<keyword evidence="3" id="KW-0812">Transmembrane</keyword>
<keyword evidence="6" id="KW-0472">Membrane</keyword>
<comment type="caution">
    <text evidence="10">The sequence shown here is derived from an EMBL/GenBank/DDBJ whole genome shotgun (WGS) entry which is preliminary data.</text>
</comment>
<evidence type="ECO:0000259" key="9">
    <source>
        <dbReference type="PROSITE" id="PS50042"/>
    </source>
</evidence>
<dbReference type="InterPro" id="IPR000595">
    <property type="entry name" value="cNMP-bd_dom"/>
</dbReference>
<keyword evidence="4" id="KW-1133">Transmembrane helix</keyword>
<dbReference type="PROSITE" id="PS50042">
    <property type="entry name" value="CNMP_BINDING_3"/>
    <property type="match status" value="1"/>
</dbReference>
<dbReference type="Proteomes" id="UP001595547">
    <property type="component" value="Unassembled WGS sequence"/>
</dbReference>
<dbReference type="SMART" id="SM00100">
    <property type="entry name" value="cNMP"/>
    <property type="match status" value="1"/>
</dbReference>
<evidence type="ECO:0000256" key="4">
    <source>
        <dbReference type="ARBA" id="ARBA00022989"/>
    </source>
</evidence>
<evidence type="ECO:0000313" key="11">
    <source>
        <dbReference type="Proteomes" id="UP001595547"/>
    </source>
</evidence>
<organism evidence="10 11">
    <name type="scientific">Cypionkella sinensis</name>
    <dbReference type="NCBI Taxonomy" id="1756043"/>
    <lineage>
        <taxon>Bacteria</taxon>
        <taxon>Pseudomonadati</taxon>
        <taxon>Pseudomonadota</taxon>
        <taxon>Alphaproteobacteria</taxon>
        <taxon>Rhodobacterales</taxon>
        <taxon>Paracoccaceae</taxon>
        <taxon>Cypionkella</taxon>
    </lineage>
</organism>
<evidence type="ECO:0000256" key="1">
    <source>
        <dbReference type="ARBA" id="ARBA00004141"/>
    </source>
</evidence>